<dbReference type="InterPro" id="IPR046345">
    <property type="entry name" value="TraB_PrgY-like"/>
</dbReference>
<accession>A0A085MBV1</accession>
<feature type="region of interest" description="Disordered" evidence="1">
    <location>
        <begin position="1"/>
        <end position="21"/>
    </location>
</feature>
<dbReference type="Gene3D" id="1.10.10.10">
    <property type="entry name" value="Winged helix-like DNA-binding domain superfamily/Winged helix DNA-binding domain"/>
    <property type="match status" value="1"/>
</dbReference>
<dbReference type="InterPro" id="IPR036397">
    <property type="entry name" value="RNaseH_sf"/>
</dbReference>
<dbReference type="PANTHER" id="PTHR21530:SF7">
    <property type="entry name" value="TRAB DOMAIN-CONTAINING PROTEIN"/>
    <property type="match status" value="1"/>
</dbReference>
<dbReference type="AlphaFoldDB" id="A0A085MBV1"/>
<dbReference type="InterPro" id="IPR001888">
    <property type="entry name" value="Transposase_1"/>
</dbReference>
<keyword evidence="3" id="KW-1185">Reference proteome</keyword>
<feature type="non-terminal residue" evidence="2">
    <location>
        <position position="566"/>
    </location>
</feature>
<dbReference type="EMBL" id="KL363205">
    <property type="protein sequence ID" value="KFD54697.1"/>
    <property type="molecule type" value="Genomic_DNA"/>
</dbReference>
<dbReference type="Pfam" id="PF01963">
    <property type="entry name" value="TraB_PrgY_gumN"/>
    <property type="match status" value="1"/>
</dbReference>
<dbReference type="InterPro" id="IPR002816">
    <property type="entry name" value="TraB/PrgY/GumN_fam"/>
</dbReference>
<dbReference type="CDD" id="cd14726">
    <property type="entry name" value="TraB_PrgY-like"/>
    <property type="match status" value="1"/>
</dbReference>
<feature type="non-terminal residue" evidence="2">
    <location>
        <position position="1"/>
    </location>
</feature>
<protein>
    <submittedName>
        <fullName evidence="2">Uncharacterized protein</fullName>
    </submittedName>
</protein>
<dbReference type="GO" id="GO:0003676">
    <property type="term" value="F:nucleic acid binding"/>
    <property type="evidence" value="ECO:0007669"/>
    <property type="project" value="InterPro"/>
</dbReference>
<dbReference type="Pfam" id="PF01359">
    <property type="entry name" value="Transposase_1"/>
    <property type="match status" value="1"/>
</dbReference>
<dbReference type="PANTHER" id="PTHR21530">
    <property type="entry name" value="PHEROMONE SHUTDOWN PROTEIN"/>
    <property type="match status" value="1"/>
</dbReference>
<evidence type="ECO:0000313" key="2">
    <source>
        <dbReference type="EMBL" id="KFD54697.1"/>
    </source>
</evidence>
<dbReference type="Proteomes" id="UP000030764">
    <property type="component" value="Unassembled WGS sequence"/>
</dbReference>
<dbReference type="InterPro" id="IPR036388">
    <property type="entry name" value="WH-like_DNA-bd_sf"/>
</dbReference>
<gene>
    <name evidence="2" type="ORF">M513_04397</name>
</gene>
<dbReference type="Gene3D" id="3.30.420.10">
    <property type="entry name" value="Ribonuclease H-like superfamily/Ribonuclease H"/>
    <property type="match status" value="1"/>
</dbReference>
<evidence type="ECO:0000313" key="3">
    <source>
        <dbReference type="Proteomes" id="UP000030764"/>
    </source>
</evidence>
<sequence length="566" mass="64457">FASGCESLEGPPRTGRPSSFGNQALKELVESDPTQTQDEMALKLGVSQQTICTHLKQLGKVKKLDKCVPHEMSEKQIFRRLEVCSSLLSRNETDSFFDQDSDEPPRKFPKPPLHLRKTIRIVFWTHFGIIHFKFLKAGQPITADNYCDLLEATMEKLLEESYLIEFVLLIVPFDVYILGEAFLSEEQADLDSDVTTLGRELNGTLLFTRTEKENGLPATVTTLDCSYIPSNDKSGPLVHIGHIYLIGTAHFSLESQEDVRKVMRMVQPNAVMVELCANRAVMLELDSNNLLAEASQMSFFGLLRNMRTKYGMAHGFLQAALLSMSAHFTRELGMTPGGEFRVALEESQKIKDCSFHLGDRPVNITLRRAVANLSFWHRLKFFISMIATLNSKITEKEIERLKESDMLEELLHEISCEFPSLAKVLLEERDQYMAFMLQYLALEEFHRVVTTETLPAPFKIVGSTSKSETSDFAVHRYLRCYWPVFLWNISTCKIVEVVISHCTLRCFSIICCSRNDVNNARLRKQEAFIVDPEMATDIESLLSANLMACWLDKVFTIQGLTLTFYF</sequence>
<proteinExistence type="predicted"/>
<name>A0A085MBV1_9BILA</name>
<organism evidence="2 3">
    <name type="scientific">Trichuris suis</name>
    <name type="common">pig whipworm</name>
    <dbReference type="NCBI Taxonomy" id="68888"/>
    <lineage>
        <taxon>Eukaryota</taxon>
        <taxon>Metazoa</taxon>
        <taxon>Ecdysozoa</taxon>
        <taxon>Nematoda</taxon>
        <taxon>Enoplea</taxon>
        <taxon>Dorylaimia</taxon>
        <taxon>Trichinellida</taxon>
        <taxon>Trichuridae</taxon>
        <taxon>Trichuris</taxon>
    </lineage>
</organism>
<reference evidence="2 3" key="1">
    <citation type="journal article" date="2014" name="Nat. Genet.">
        <title>Genome and transcriptome of the porcine whipworm Trichuris suis.</title>
        <authorList>
            <person name="Jex A.R."/>
            <person name="Nejsum P."/>
            <person name="Schwarz E.M."/>
            <person name="Hu L."/>
            <person name="Young N.D."/>
            <person name="Hall R.S."/>
            <person name="Korhonen P.K."/>
            <person name="Liao S."/>
            <person name="Thamsborg S."/>
            <person name="Xia J."/>
            <person name="Xu P."/>
            <person name="Wang S."/>
            <person name="Scheerlinck J.P."/>
            <person name="Hofmann A."/>
            <person name="Sternberg P.W."/>
            <person name="Wang J."/>
            <person name="Gasser R.B."/>
        </authorList>
    </citation>
    <scope>NUCLEOTIDE SEQUENCE [LARGE SCALE GENOMIC DNA]</scope>
    <source>
        <strain evidence="2">DCEP-RM93M</strain>
    </source>
</reference>
<evidence type="ECO:0000256" key="1">
    <source>
        <dbReference type="SAM" id="MobiDB-lite"/>
    </source>
</evidence>